<feature type="domain" description="Transposable element P transposase-like RNase H" evidence="1">
    <location>
        <begin position="25"/>
        <end position="162"/>
    </location>
</feature>
<dbReference type="Proteomes" id="UP000504618">
    <property type="component" value="Unplaced"/>
</dbReference>
<dbReference type="InterPro" id="IPR048365">
    <property type="entry name" value="TNP-like_RNaseH_N"/>
</dbReference>
<reference evidence="3 4" key="1">
    <citation type="submission" date="2025-04" db="UniProtKB">
        <authorList>
            <consortium name="RefSeq"/>
        </authorList>
    </citation>
    <scope>IDENTIFICATION</scope>
    <source>
        <tissue evidence="3 4">Whole body</tissue>
    </source>
</reference>
<dbReference type="RefSeq" id="XP_024884700.1">
    <property type="nucleotide sequence ID" value="XM_025028932.1"/>
</dbReference>
<dbReference type="Pfam" id="PF21787">
    <property type="entry name" value="TNP-like_RNaseH_N"/>
    <property type="match status" value="1"/>
</dbReference>
<keyword evidence="2" id="KW-1185">Reference proteome</keyword>
<name>A0A6J1QVN0_9HYME</name>
<dbReference type="AlphaFoldDB" id="A0A6J1QVN0"/>
<evidence type="ECO:0000313" key="2">
    <source>
        <dbReference type="Proteomes" id="UP000504618"/>
    </source>
</evidence>
<dbReference type="RefSeq" id="XP_024889015.1">
    <property type="nucleotide sequence ID" value="XM_025033247.1"/>
</dbReference>
<protein>
    <submittedName>
        <fullName evidence="3">Uncharacterized protein LOC112462869</fullName>
    </submittedName>
    <submittedName>
        <fullName evidence="4">Uncharacterized protein LOC112465618</fullName>
    </submittedName>
</protein>
<accession>A0A6J1QVN0</accession>
<dbReference type="GeneID" id="112462869"/>
<gene>
    <name evidence="3" type="primary">LOC112462869</name>
    <name evidence="4" type="synonym">LOC112465618</name>
</gene>
<organism evidence="2 3">
    <name type="scientific">Temnothorax curvispinosus</name>
    <dbReference type="NCBI Taxonomy" id="300111"/>
    <lineage>
        <taxon>Eukaryota</taxon>
        <taxon>Metazoa</taxon>
        <taxon>Ecdysozoa</taxon>
        <taxon>Arthropoda</taxon>
        <taxon>Hexapoda</taxon>
        <taxon>Insecta</taxon>
        <taxon>Pterygota</taxon>
        <taxon>Neoptera</taxon>
        <taxon>Endopterygota</taxon>
        <taxon>Hymenoptera</taxon>
        <taxon>Apocrita</taxon>
        <taxon>Aculeata</taxon>
        <taxon>Formicoidea</taxon>
        <taxon>Formicidae</taxon>
        <taxon>Myrmicinae</taxon>
        <taxon>Temnothorax</taxon>
    </lineage>
</organism>
<evidence type="ECO:0000313" key="3">
    <source>
        <dbReference type="RefSeq" id="XP_024884700.1"/>
    </source>
</evidence>
<evidence type="ECO:0000259" key="1">
    <source>
        <dbReference type="Pfam" id="PF21787"/>
    </source>
</evidence>
<evidence type="ECO:0000313" key="4">
    <source>
        <dbReference type="RefSeq" id="XP_024889015.1"/>
    </source>
</evidence>
<proteinExistence type="predicted"/>
<sequence length="238" mass="27032">MRKNNVLPLPCTRTIRGYFSLINIKCGFDENFWQLLKKHFERKTSLQRHGVILLDEINLIKSVAVCSRNLTYVGLTDFGNNGPQSTSIDDQATHGLVFMFQPLADTYTQPIAVFASKNSVKGEELAKLVVKAIIYLEETGVKIHGIIADGASTNQKICAILGVTSSIDDTKTWFSHPLDSDQKVFVFSDSPHLMKTIRNRLHNTKRLRVSSTSDYIEWITWKKLDKNISHVFFPKILF</sequence>
<dbReference type="OrthoDB" id="7675410at2759"/>